<gene>
    <name evidence="1" type="ORF">D8674_011588</name>
</gene>
<comment type="caution">
    <text evidence="1">The sequence shown here is derived from an EMBL/GenBank/DDBJ whole genome shotgun (WGS) entry which is preliminary data.</text>
</comment>
<evidence type="ECO:0000313" key="1">
    <source>
        <dbReference type="EMBL" id="KAB2608420.1"/>
    </source>
</evidence>
<reference evidence="1 2" key="3">
    <citation type="submission" date="2019-11" db="EMBL/GenBank/DDBJ databases">
        <title>A de novo genome assembly of a pear dwarfing rootstock.</title>
        <authorList>
            <person name="Wang F."/>
            <person name="Wang J."/>
            <person name="Li S."/>
            <person name="Zhang Y."/>
            <person name="Fang M."/>
            <person name="Ma L."/>
            <person name="Zhao Y."/>
            <person name="Jiang S."/>
        </authorList>
    </citation>
    <scope>NUCLEOTIDE SEQUENCE [LARGE SCALE GENOMIC DNA]</scope>
    <source>
        <strain evidence="1">S2</strain>
        <tissue evidence="1">Leaf</tissue>
    </source>
</reference>
<accession>A0A5N5G400</accession>
<sequence length="189" mass="21293">MSQNCLVFEKIIVEPMESIMLLKKQCVSLRNWNEGTMCRWGVAVGDHPVYETIIEVSRIYSHSSCLQQGNASCGANGVHNATEETMLNVDGDWFKVLGRGGYGWVARDYAGIFQGSVEFILTPRVCNKATYHVEPMESIMLLKKQCVSLRNWNEGTMCRWGAAAGDCPGVGSWWIWMGDIRASKYLKRK</sequence>
<keyword evidence="2" id="KW-1185">Reference proteome</keyword>
<dbReference type="AlphaFoldDB" id="A0A5N5G400"/>
<reference evidence="2" key="2">
    <citation type="submission" date="2019-10" db="EMBL/GenBank/DDBJ databases">
        <title>A de novo genome assembly of a pear dwarfing rootstock.</title>
        <authorList>
            <person name="Wang F."/>
            <person name="Wang J."/>
            <person name="Li S."/>
            <person name="Zhang Y."/>
            <person name="Fang M."/>
            <person name="Ma L."/>
            <person name="Zhao Y."/>
            <person name="Jiang S."/>
        </authorList>
    </citation>
    <scope>NUCLEOTIDE SEQUENCE [LARGE SCALE GENOMIC DNA]</scope>
</reference>
<dbReference type="Proteomes" id="UP000327157">
    <property type="component" value="Chromosome 14"/>
</dbReference>
<protein>
    <submittedName>
        <fullName evidence="1">Uncharacterized protein</fullName>
    </submittedName>
</protein>
<proteinExistence type="predicted"/>
<reference evidence="1 2" key="1">
    <citation type="submission" date="2019-09" db="EMBL/GenBank/DDBJ databases">
        <authorList>
            <person name="Ou C."/>
        </authorList>
    </citation>
    <scope>NUCLEOTIDE SEQUENCE [LARGE SCALE GENOMIC DNA]</scope>
    <source>
        <strain evidence="1">S2</strain>
        <tissue evidence="1">Leaf</tissue>
    </source>
</reference>
<name>A0A5N5G400_9ROSA</name>
<evidence type="ECO:0000313" key="2">
    <source>
        <dbReference type="Proteomes" id="UP000327157"/>
    </source>
</evidence>
<dbReference type="EMBL" id="SMOL01000553">
    <property type="protein sequence ID" value="KAB2608420.1"/>
    <property type="molecule type" value="Genomic_DNA"/>
</dbReference>
<organism evidence="1 2">
    <name type="scientific">Pyrus ussuriensis x Pyrus communis</name>
    <dbReference type="NCBI Taxonomy" id="2448454"/>
    <lineage>
        <taxon>Eukaryota</taxon>
        <taxon>Viridiplantae</taxon>
        <taxon>Streptophyta</taxon>
        <taxon>Embryophyta</taxon>
        <taxon>Tracheophyta</taxon>
        <taxon>Spermatophyta</taxon>
        <taxon>Magnoliopsida</taxon>
        <taxon>eudicotyledons</taxon>
        <taxon>Gunneridae</taxon>
        <taxon>Pentapetalae</taxon>
        <taxon>rosids</taxon>
        <taxon>fabids</taxon>
        <taxon>Rosales</taxon>
        <taxon>Rosaceae</taxon>
        <taxon>Amygdaloideae</taxon>
        <taxon>Maleae</taxon>
        <taxon>Pyrus</taxon>
    </lineage>
</organism>